<dbReference type="GO" id="GO:0005886">
    <property type="term" value="C:plasma membrane"/>
    <property type="evidence" value="ECO:0007669"/>
    <property type="project" value="UniProtKB-SubCell"/>
</dbReference>
<evidence type="ECO:0000256" key="4">
    <source>
        <dbReference type="ARBA" id="ARBA00022989"/>
    </source>
</evidence>
<dbReference type="InterPro" id="IPR002994">
    <property type="entry name" value="Surf1/Shy1"/>
</dbReference>
<keyword evidence="5" id="KW-0472">Membrane</keyword>
<comment type="similarity">
    <text evidence="2 6">Belongs to the SURF1 family.</text>
</comment>
<dbReference type="RefSeq" id="WP_084764343.1">
    <property type="nucleotide sequence ID" value="NZ_AVPK01000005.1"/>
</dbReference>
<gene>
    <name evidence="7" type="ORF">N803_13175</name>
</gene>
<evidence type="ECO:0000256" key="2">
    <source>
        <dbReference type="ARBA" id="ARBA00007165"/>
    </source>
</evidence>
<dbReference type="Proteomes" id="UP000030011">
    <property type="component" value="Unassembled WGS sequence"/>
</dbReference>
<evidence type="ECO:0000256" key="5">
    <source>
        <dbReference type="ARBA" id="ARBA00023136"/>
    </source>
</evidence>
<keyword evidence="3" id="KW-0812">Transmembrane</keyword>
<evidence type="ECO:0000256" key="1">
    <source>
        <dbReference type="ARBA" id="ARBA00004370"/>
    </source>
</evidence>
<keyword evidence="4" id="KW-1133">Transmembrane helix</keyword>
<evidence type="ECO:0000313" key="7">
    <source>
        <dbReference type="EMBL" id="KGN37358.1"/>
    </source>
</evidence>
<reference evidence="7 8" key="1">
    <citation type="submission" date="2013-08" db="EMBL/GenBank/DDBJ databases">
        <title>The genome sequence of Knoellia subterranea.</title>
        <authorList>
            <person name="Zhu W."/>
            <person name="Wang G."/>
        </authorList>
    </citation>
    <scope>NUCLEOTIDE SEQUENCE [LARGE SCALE GENOMIC DNA]</scope>
    <source>
        <strain evidence="7 8">KCTC 19937</strain>
    </source>
</reference>
<comment type="subcellular location">
    <subcellularLocation>
        <location evidence="6">Cell membrane</location>
        <topology evidence="6">Multi-pass membrane protein</topology>
    </subcellularLocation>
    <subcellularLocation>
        <location evidence="1">Membrane</location>
    </subcellularLocation>
</comment>
<comment type="caution">
    <text evidence="7">The sequence shown here is derived from an EMBL/GenBank/DDBJ whole genome shotgun (WGS) entry which is preliminary data.</text>
</comment>
<organism evidence="7 8">
    <name type="scientific">Knoellia subterranea KCTC 19937</name>
    <dbReference type="NCBI Taxonomy" id="1385521"/>
    <lineage>
        <taxon>Bacteria</taxon>
        <taxon>Bacillati</taxon>
        <taxon>Actinomycetota</taxon>
        <taxon>Actinomycetes</taxon>
        <taxon>Micrococcales</taxon>
        <taxon>Intrasporangiaceae</taxon>
        <taxon>Knoellia</taxon>
    </lineage>
</organism>
<keyword evidence="6" id="KW-1003">Cell membrane</keyword>
<dbReference type="OrthoDB" id="3266379at2"/>
<evidence type="ECO:0000313" key="8">
    <source>
        <dbReference type="Proteomes" id="UP000030011"/>
    </source>
</evidence>
<evidence type="ECO:0000256" key="6">
    <source>
        <dbReference type="RuleBase" id="RU363076"/>
    </source>
</evidence>
<dbReference type="InterPro" id="IPR045214">
    <property type="entry name" value="Surf1/Surf4"/>
</dbReference>
<dbReference type="AlphaFoldDB" id="A0A0A0JJT1"/>
<dbReference type="eggNOG" id="COG3346">
    <property type="taxonomic scope" value="Bacteria"/>
</dbReference>
<proteinExistence type="inferred from homology"/>
<keyword evidence="8" id="KW-1185">Reference proteome</keyword>
<dbReference type="PANTHER" id="PTHR23427">
    <property type="entry name" value="SURFEIT LOCUS PROTEIN"/>
    <property type="match status" value="1"/>
</dbReference>
<dbReference type="STRING" id="1385521.N803_13175"/>
<dbReference type="CDD" id="cd06662">
    <property type="entry name" value="SURF1"/>
    <property type="match status" value="1"/>
</dbReference>
<evidence type="ECO:0000256" key="3">
    <source>
        <dbReference type="ARBA" id="ARBA00022692"/>
    </source>
</evidence>
<name>A0A0A0JJT1_9MICO</name>
<dbReference type="Pfam" id="PF02104">
    <property type="entry name" value="SURF1"/>
    <property type="match status" value="1"/>
</dbReference>
<protein>
    <recommendedName>
        <fullName evidence="6">SURF1-like protein</fullName>
    </recommendedName>
</protein>
<sequence>MLRTARKPRNLALLAVAVLIVIAFVQLGRWQLGVAEDKALQESLEKARTQQPVAIETVLTPHTDFPNPKSTLPVSATGEFGSDQVVVAGRRLDGRTGFWLVAPFTVEATGATLPVLRGWLPSPDDLPPVPSGTVTVTGGLAPPESPYAGESPPEGQLGSIDTSVLVARWPGELYNAFVFQQTEEPAPAAAALGSLERVPTPSGDTGFKWRNAAYALQWWVFALFALYMWWRIVREEDERENGDHDADE</sequence>
<dbReference type="EMBL" id="AVPK01000005">
    <property type="protein sequence ID" value="KGN37358.1"/>
    <property type="molecule type" value="Genomic_DNA"/>
</dbReference>
<accession>A0A0A0JJT1</accession>
<dbReference type="PANTHER" id="PTHR23427:SF2">
    <property type="entry name" value="SURFEIT LOCUS PROTEIN 1"/>
    <property type="match status" value="1"/>
</dbReference>
<dbReference type="PROSITE" id="PS50895">
    <property type="entry name" value="SURF1"/>
    <property type="match status" value="1"/>
</dbReference>